<keyword evidence="2" id="KW-0805">Transcription regulation</keyword>
<keyword evidence="3" id="KW-0175">Coiled coil</keyword>
<keyword evidence="5" id="KW-0804">Transcription</keyword>
<evidence type="ECO:0000256" key="4">
    <source>
        <dbReference type="ARBA" id="ARBA00023125"/>
    </source>
</evidence>
<comment type="caution">
    <text evidence="9">The sequence shown here is derived from an EMBL/GenBank/DDBJ whole genome shotgun (WGS) entry which is preliminary data.</text>
</comment>
<dbReference type="Gene3D" id="1.10.10.60">
    <property type="entry name" value="Homeodomain-like"/>
    <property type="match status" value="1"/>
</dbReference>
<dbReference type="FunFam" id="1.10.10.60:FF:000104">
    <property type="entry name" value="trihelix transcription factor ASIL2"/>
    <property type="match status" value="1"/>
</dbReference>
<dbReference type="PANTHER" id="PTHR31307:SF16">
    <property type="entry name" value="OS05G0560600 PROTEIN"/>
    <property type="match status" value="1"/>
</dbReference>
<comment type="subcellular location">
    <subcellularLocation>
        <location evidence="1">Nucleus</location>
    </subcellularLocation>
</comment>
<dbReference type="GO" id="GO:0000976">
    <property type="term" value="F:transcription cis-regulatory region binding"/>
    <property type="evidence" value="ECO:0007669"/>
    <property type="project" value="TreeGrafter"/>
</dbReference>
<dbReference type="EMBL" id="JAMFTS010000002">
    <property type="protein sequence ID" value="KAJ4797684.1"/>
    <property type="molecule type" value="Genomic_DNA"/>
</dbReference>
<dbReference type="GO" id="GO:0005634">
    <property type="term" value="C:nucleus"/>
    <property type="evidence" value="ECO:0007669"/>
    <property type="project" value="UniProtKB-SubCell"/>
</dbReference>
<evidence type="ECO:0000256" key="7">
    <source>
        <dbReference type="SAM" id="MobiDB-lite"/>
    </source>
</evidence>
<feature type="compositionally biased region" description="Low complexity" evidence="7">
    <location>
        <begin position="74"/>
        <end position="96"/>
    </location>
</feature>
<protein>
    <submittedName>
        <fullName evidence="9">Sequence-specific DNA binding transcription factor</fullName>
    </submittedName>
</protein>
<evidence type="ECO:0000256" key="3">
    <source>
        <dbReference type="ARBA" id="ARBA00023054"/>
    </source>
</evidence>
<organism evidence="9 10">
    <name type="scientific">Rhynchospora pubera</name>
    <dbReference type="NCBI Taxonomy" id="906938"/>
    <lineage>
        <taxon>Eukaryota</taxon>
        <taxon>Viridiplantae</taxon>
        <taxon>Streptophyta</taxon>
        <taxon>Embryophyta</taxon>
        <taxon>Tracheophyta</taxon>
        <taxon>Spermatophyta</taxon>
        <taxon>Magnoliopsida</taxon>
        <taxon>Liliopsida</taxon>
        <taxon>Poales</taxon>
        <taxon>Cyperaceae</taxon>
        <taxon>Cyperoideae</taxon>
        <taxon>Rhynchosporeae</taxon>
        <taxon>Rhynchospora</taxon>
    </lineage>
</organism>
<evidence type="ECO:0000256" key="2">
    <source>
        <dbReference type="ARBA" id="ARBA00023015"/>
    </source>
</evidence>
<evidence type="ECO:0000259" key="8">
    <source>
        <dbReference type="Pfam" id="PF13837"/>
    </source>
</evidence>
<dbReference type="InterPro" id="IPR044823">
    <property type="entry name" value="ASIL1/2-like"/>
</dbReference>
<dbReference type="Pfam" id="PF13837">
    <property type="entry name" value="Myb_DNA-bind_4"/>
    <property type="match status" value="1"/>
</dbReference>
<feature type="region of interest" description="Disordered" evidence="7">
    <location>
        <begin position="356"/>
        <end position="390"/>
    </location>
</feature>
<evidence type="ECO:0000256" key="1">
    <source>
        <dbReference type="ARBA" id="ARBA00004123"/>
    </source>
</evidence>
<feature type="domain" description="Myb/SANT-like DNA-binding" evidence="8">
    <location>
        <begin position="127"/>
        <end position="219"/>
    </location>
</feature>
<feature type="region of interest" description="Disordered" evidence="7">
    <location>
        <begin position="229"/>
        <end position="268"/>
    </location>
</feature>
<keyword evidence="10" id="KW-1185">Reference proteome</keyword>
<dbReference type="InterPro" id="IPR044822">
    <property type="entry name" value="Myb_DNA-bind_4"/>
</dbReference>
<dbReference type="Proteomes" id="UP001140206">
    <property type="component" value="Chromosome 2"/>
</dbReference>
<evidence type="ECO:0000256" key="5">
    <source>
        <dbReference type="ARBA" id="ARBA00023163"/>
    </source>
</evidence>
<proteinExistence type="predicted"/>
<dbReference type="PANTHER" id="PTHR31307">
    <property type="entry name" value="TRIHELIX TRANSCRIPTION FACTOR ASIL2"/>
    <property type="match status" value="1"/>
</dbReference>
<gene>
    <name evidence="9" type="ORF">LUZ62_048930</name>
</gene>
<dbReference type="AlphaFoldDB" id="A0AAV8FXT4"/>
<reference evidence="9" key="1">
    <citation type="submission" date="2022-08" db="EMBL/GenBank/DDBJ databases">
        <authorList>
            <person name="Marques A."/>
        </authorList>
    </citation>
    <scope>NUCLEOTIDE SEQUENCE</scope>
    <source>
        <strain evidence="9">RhyPub2mFocal</strain>
        <tissue evidence="9">Leaves</tissue>
    </source>
</reference>
<feature type="compositionally biased region" description="Pro residues" evidence="7">
    <location>
        <begin position="238"/>
        <end position="257"/>
    </location>
</feature>
<evidence type="ECO:0000313" key="9">
    <source>
        <dbReference type="EMBL" id="KAJ4797684.1"/>
    </source>
</evidence>
<feature type="region of interest" description="Disordered" evidence="7">
    <location>
        <begin position="69"/>
        <end position="96"/>
    </location>
</feature>
<keyword evidence="6" id="KW-0539">Nucleus</keyword>
<accession>A0AAV8FXT4</accession>
<evidence type="ECO:0000256" key="6">
    <source>
        <dbReference type="ARBA" id="ARBA00023242"/>
    </source>
</evidence>
<evidence type="ECO:0000313" key="10">
    <source>
        <dbReference type="Proteomes" id="UP001140206"/>
    </source>
</evidence>
<sequence>MAQWPTLTPASAHAQCTTWRFPVCLPIPIPIPITITITCCARASLPAPRRTLSLRSSIFFYLFPSPPTQVPNASHPTTKTPSPDPSRSTSSPLLPSRTPIQFPSLMELREHAAPSRPVNPGMPYREDCWSEGETSALVDAWGERYLELNRGNLRQKQWQEVADAVNSRIGTTRRKMRTDVQCKNRIDTLKKKYKLEKARLVEGTALTSSWPFYSRLDALIGATTPAAASASGSIKRPSPSPSPSHNPSPPLAIPLPFPKKGLGQLPTASPLHGKLPLLPTALPVDDSFIRKAAAAAAAAASSLPMAHAFIRKTPPVAPPVLSAENSFIRKPPTPPTALPIDNSFIRKAAAAAAAAKGEAAEEEESEAEGISGPRSVSMGESKKGKKRGNGDGVLELAKAIEKMGEMYERVEGARQRQMMEMEKQRMEFLKGLELQRMEMFADLKVQMEKLKRARRSSDAGELIGSVAAVSFLSNSSFL</sequence>
<keyword evidence="4" id="KW-0238">DNA-binding</keyword>
<name>A0AAV8FXT4_9POAL</name>